<reference evidence="1 2" key="1">
    <citation type="submission" date="2020-08" db="EMBL/GenBank/DDBJ databases">
        <title>Genomic Encyclopedia of Type Strains, Phase IV (KMG-IV): sequencing the most valuable type-strain genomes for metagenomic binning, comparative biology and taxonomic classification.</title>
        <authorList>
            <person name="Goeker M."/>
        </authorList>
    </citation>
    <scope>NUCLEOTIDE SEQUENCE [LARGE SCALE GENOMIC DNA]</scope>
    <source>
        <strain evidence="1 2">DSM 22198</strain>
    </source>
</reference>
<evidence type="ECO:0000313" key="2">
    <source>
        <dbReference type="Proteomes" id="UP000539175"/>
    </source>
</evidence>
<dbReference type="EMBL" id="JACIIZ010000008">
    <property type="protein sequence ID" value="MBB6252617.1"/>
    <property type="molecule type" value="Genomic_DNA"/>
</dbReference>
<name>A0A7X0AZH2_9PROT</name>
<dbReference type="AlphaFoldDB" id="A0A7X0AZH2"/>
<dbReference type="Proteomes" id="UP000539175">
    <property type="component" value="Unassembled WGS sequence"/>
</dbReference>
<sequence>MAAGQLSYFRGRWPEEVVPEGFPEWMLYEVDRDGDNVLRWVEVFTDGKIERNSVSLEEQWGASCPSLLDSSFEEIIGMSVVHPILKADFEALWNQGVDTPFWEVGKPR</sequence>
<protein>
    <submittedName>
        <fullName evidence="1">Uncharacterized protein</fullName>
    </submittedName>
</protein>
<keyword evidence="2" id="KW-1185">Reference proteome</keyword>
<comment type="caution">
    <text evidence="1">The sequence shown here is derived from an EMBL/GenBank/DDBJ whole genome shotgun (WGS) entry which is preliminary data.</text>
</comment>
<organism evidence="1 2">
    <name type="scientific">Nitrospirillum iridis</name>
    <dbReference type="NCBI Taxonomy" id="765888"/>
    <lineage>
        <taxon>Bacteria</taxon>
        <taxon>Pseudomonadati</taxon>
        <taxon>Pseudomonadota</taxon>
        <taxon>Alphaproteobacteria</taxon>
        <taxon>Rhodospirillales</taxon>
        <taxon>Azospirillaceae</taxon>
        <taxon>Nitrospirillum</taxon>
    </lineage>
</organism>
<evidence type="ECO:0000313" key="1">
    <source>
        <dbReference type="EMBL" id="MBB6252617.1"/>
    </source>
</evidence>
<proteinExistence type="predicted"/>
<dbReference type="RefSeq" id="WP_184802204.1">
    <property type="nucleotide sequence ID" value="NZ_JACIIZ010000008.1"/>
</dbReference>
<gene>
    <name evidence="1" type="ORF">FHS74_003177</name>
</gene>
<accession>A0A7X0AZH2</accession>